<name>A0ABQ9GYX9_9NEOP</name>
<dbReference type="Proteomes" id="UP001159363">
    <property type="component" value="Chromosome 7"/>
</dbReference>
<keyword evidence="2" id="KW-1185">Reference proteome</keyword>
<evidence type="ECO:0000313" key="2">
    <source>
        <dbReference type="Proteomes" id="UP001159363"/>
    </source>
</evidence>
<organism evidence="1 2">
    <name type="scientific">Dryococelus australis</name>
    <dbReference type="NCBI Taxonomy" id="614101"/>
    <lineage>
        <taxon>Eukaryota</taxon>
        <taxon>Metazoa</taxon>
        <taxon>Ecdysozoa</taxon>
        <taxon>Arthropoda</taxon>
        <taxon>Hexapoda</taxon>
        <taxon>Insecta</taxon>
        <taxon>Pterygota</taxon>
        <taxon>Neoptera</taxon>
        <taxon>Polyneoptera</taxon>
        <taxon>Phasmatodea</taxon>
        <taxon>Verophasmatodea</taxon>
        <taxon>Anareolatae</taxon>
        <taxon>Phasmatidae</taxon>
        <taxon>Eurycanthinae</taxon>
        <taxon>Dryococelus</taxon>
    </lineage>
</organism>
<sequence length="358" mass="39997">MTSQTTEQHVDLRDSHRTMERRDSRILQYWLEIHSSIQHEHNVHSLSSGISAESRVSCDNAQAIGETVLQAIVGKTFAEATISRNARINSLSVMHNTVTINDKVVPVSENQLFTRIVCIMKSDTKKYELSTQPPALFDGPHMRKAEKSAFATLFKNVLPEENTTVGSPTFVIDGGYIIHTATTTWPRLANYNQICGMYVKHITNNYPSAVVVFDGYKKIQEQARRARRRPCPDIVFGEQTIVTTSQEDFLSNKNKKGTGIMEIWKCCIQVAIQKDIGDMQSAVLFAHAVTGCDKTSAIYGKGKIEACKLLQKSVSLRSELVNIFSNPASHPEKVANTGERFVQARYPGGDKFDNIDDL</sequence>
<proteinExistence type="predicted"/>
<reference evidence="1 2" key="1">
    <citation type="submission" date="2023-02" db="EMBL/GenBank/DDBJ databases">
        <title>LHISI_Scaffold_Assembly.</title>
        <authorList>
            <person name="Stuart O.P."/>
            <person name="Cleave R."/>
            <person name="Magrath M.J.L."/>
            <person name="Mikheyev A.S."/>
        </authorList>
    </citation>
    <scope>NUCLEOTIDE SEQUENCE [LARGE SCALE GENOMIC DNA]</scope>
    <source>
        <strain evidence="1">Daus_M_001</strain>
        <tissue evidence="1">Leg muscle</tissue>
    </source>
</reference>
<gene>
    <name evidence="1" type="ORF">PR048_021700</name>
</gene>
<protein>
    <submittedName>
        <fullName evidence="1">Uncharacterized protein</fullName>
    </submittedName>
</protein>
<comment type="caution">
    <text evidence="1">The sequence shown here is derived from an EMBL/GenBank/DDBJ whole genome shotgun (WGS) entry which is preliminary data.</text>
</comment>
<accession>A0ABQ9GYX9</accession>
<dbReference type="EMBL" id="JARBHB010000008">
    <property type="protein sequence ID" value="KAJ8877246.1"/>
    <property type="molecule type" value="Genomic_DNA"/>
</dbReference>
<evidence type="ECO:0000313" key="1">
    <source>
        <dbReference type="EMBL" id="KAJ8877246.1"/>
    </source>
</evidence>